<evidence type="ECO:0000313" key="1">
    <source>
        <dbReference type="EMBL" id="NOU60584.1"/>
    </source>
</evidence>
<reference evidence="1 2" key="1">
    <citation type="submission" date="2018-12" db="EMBL/GenBank/DDBJ databases">
        <title>Marinifilum JC070 sp. nov., a marine bacterium isolated from Yongle Blue Hole in the South China Sea.</title>
        <authorList>
            <person name="Fu T."/>
        </authorList>
    </citation>
    <scope>NUCLEOTIDE SEQUENCE [LARGE SCALE GENOMIC DNA]</scope>
    <source>
        <strain evidence="1 2">JC070</strain>
    </source>
</reference>
<dbReference type="RefSeq" id="WP_171595856.1">
    <property type="nucleotide sequence ID" value="NZ_RZNH01000019.1"/>
</dbReference>
<comment type="caution">
    <text evidence="1">The sequence shown here is derived from an EMBL/GenBank/DDBJ whole genome shotgun (WGS) entry which is preliminary data.</text>
</comment>
<proteinExistence type="predicted"/>
<dbReference type="EMBL" id="RZNH01000019">
    <property type="protein sequence ID" value="NOU60584.1"/>
    <property type="molecule type" value="Genomic_DNA"/>
</dbReference>
<dbReference type="Proteomes" id="UP000732105">
    <property type="component" value="Unassembled WGS sequence"/>
</dbReference>
<name>A0ABX1WWT8_9BACT</name>
<sequence length="228" mass="26373">MKTITALREKYDGRGINNGFDGDTIKKEDIFLLILCDEDPSLGPPIYMLEVFPNYENALAFIAYGLQASELSHTCVEDCGAITDSYDLTHFTGEYDDPDDIEYFESEAENRNWDPEDVKKWISEMDAFFSSKNKFDETDLNRLLDKFNKSAYQFQIKSAGKIQDFLSSEFMLEEIESRVHSHIHSHHKEKDINDPFLLLRPLVETNCLNLDNEKHLEIIGETLKLLND</sequence>
<evidence type="ECO:0000313" key="2">
    <source>
        <dbReference type="Proteomes" id="UP000732105"/>
    </source>
</evidence>
<gene>
    <name evidence="1" type="ORF">ELS83_12205</name>
</gene>
<organism evidence="1 2">
    <name type="scientific">Marinifilum caeruleilacunae</name>
    <dbReference type="NCBI Taxonomy" id="2499076"/>
    <lineage>
        <taxon>Bacteria</taxon>
        <taxon>Pseudomonadati</taxon>
        <taxon>Bacteroidota</taxon>
        <taxon>Bacteroidia</taxon>
        <taxon>Marinilabiliales</taxon>
        <taxon>Marinifilaceae</taxon>
    </lineage>
</organism>
<protein>
    <submittedName>
        <fullName evidence="1">Uncharacterized protein</fullName>
    </submittedName>
</protein>
<accession>A0ABX1WWT8</accession>
<keyword evidence="2" id="KW-1185">Reference proteome</keyword>